<protein>
    <submittedName>
        <fullName evidence="7">Nitric oxide reductase transcriptional regulator NorR</fullName>
    </submittedName>
</protein>
<dbReference type="SMART" id="SM00382">
    <property type="entry name" value="AAA"/>
    <property type="match status" value="1"/>
</dbReference>
<dbReference type="Pfam" id="PF00158">
    <property type="entry name" value="Sigma54_activat"/>
    <property type="match status" value="1"/>
</dbReference>
<dbReference type="RefSeq" id="WP_167190234.1">
    <property type="nucleotide sequence ID" value="NZ_JAAONZ010000017.1"/>
</dbReference>
<dbReference type="GO" id="GO:0043565">
    <property type="term" value="F:sequence-specific DNA binding"/>
    <property type="evidence" value="ECO:0007669"/>
    <property type="project" value="InterPro"/>
</dbReference>
<dbReference type="SUPFAM" id="SSF55781">
    <property type="entry name" value="GAF domain-like"/>
    <property type="match status" value="1"/>
</dbReference>
<evidence type="ECO:0000256" key="5">
    <source>
        <dbReference type="ARBA" id="ARBA00023163"/>
    </source>
</evidence>
<keyword evidence="8" id="KW-1185">Reference proteome</keyword>
<dbReference type="CDD" id="cd00009">
    <property type="entry name" value="AAA"/>
    <property type="match status" value="1"/>
</dbReference>
<dbReference type="SUPFAM" id="SSF52540">
    <property type="entry name" value="P-loop containing nucleoside triphosphate hydrolases"/>
    <property type="match status" value="1"/>
</dbReference>
<gene>
    <name evidence="7" type="primary">norR</name>
    <name evidence="7" type="ORF">G8770_18145</name>
</gene>
<keyword evidence="3" id="KW-0805">Transcription regulation</keyword>
<dbReference type="InterPro" id="IPR003018">
    <property type="entry name" value="GAF"/>
</dbReference>
<evidence type="ECO:0000313" key="8">
    <source>
        <dbReference type="Proteomes" id="UP000787472"/>
    </source>
</evidence>
<dbReference type="InterPro" id="IPR025662">
    <property type="entry name" value="Sigma_54_int_dom_ATP-bd_1"/>
</dbReference>
<dbReference type="Gene3D" id="3.40.50.300">
    <property type="entry name" value="P-loop containing nucleotide triphosphate hydrolases"/>
    <property type="match status" value="1"/>
</dbReference>
<dbReference type="NCBIfam" id="NF003451">
    <property type="entry name" value="PRK05022.1"/>
    <property type="match status" value="1"/>
</dbReference>
<dbReference type="Pfam" id="PF01590">
    <property type="entry name" value="GAF"/>
    <property type="match status" value="1"/>
</dbReference>
<feature type="domain" description="Sigma-54 factor interaction" evidence="6">
    <location>
        <begin position="188"/>
        <end position="417"/>
    </location>
</feature>
<keyword evidence="5" id="KW-0804">Transcription</keyword>
<evidence type="ECO:0000256" key="4">
    <source>
        <dbReference type="ARBA" id="ARBA00023125"/>
    </source>
</evidence>
<dbReference type="PANTHER" id="PTHR32071:SF35">
    <property type="entry name" value="ANAEROBIC NITRIC OXIDE REDUCTASE TRANSCRIPTION REGULATOR NORR"/>
    <property type="match status" value="1"/>
</dbReference>
<dbReference type="PROSITE" id="PS00675">
    <property type="entry name" value="SIGMA54_INTERACT_1"/>
    <property type="match status" value="1"/>
</dbReference>
<dbReference type="Gene3D" id="1.10.8.60">
    <property type="match status" value="1"/>
</dbReference>
<dbReference type="InterPro" id="IPR002197">
    <property type="entry name" value="HTH_Fis"/>
</dbReference>
<organism evidence="7 8">
    <name type="scientific">Pseudomaricurvus hydrocarbonicus</name>
    <dbReference type="NCBI Taxonomy" id="1470433"/>
    <lineage>
        <taxon>Bacteria</taxon>
        <taxon>Pseudomonadati</taxon>
        <taxon>Pseudomonadota</taxon>
        <taxon>Gammaproteobacteria</taxon>
        <taxon>Cellvibrionales</taxon>
        <taxon>Cellvibrionaceae</taxon>
        <taxon>Pseudomaricurvus</taxon>
    </lineage>
</organism>
<evidence type="ECO:0000313" key="7">
    <source>
        <dbReference type="EMBL" id="NHO67469.1"/>
    </source>
</evidence>
<dbReference type="InterPro" id="IPR025944">
    <property type="entry name" value="Sigma_54_int_dom_CS"/>
</dbReference>
<dbReference type="GO" id="GO:0006355">
    <property type="term" value="P:regulation of DNA-templated transcription"/>
    <property type="evidence" value="ECO:0007669"/>
    <property type="project" value="InterPro"/>
</dbReference>
<accession>A0A9E5MNI7</accession>
<dbReference type="InterPro" id="IPR002078">
    <property type="entry name" value="Sigma_54_int"/>
</dbReference>
<dbReference type="Pfam" id="PF02954">
    <property type="entry name" value="HTH_8"/>
    <property type="match status" value="1"/>
</dbReference>
<dbReference type="FunFam" id="3.40.50.300:FF:000006">
    <property type="entry name" value="DNA-binding transcriptional regulator NtrC"/>
    <property type="match status" value="1"/>
</dbReference>
<keyword evidence="2" id="KW-0067">ATP-binding</keyword>
<evidence type="ECO:0000256" key="1">
    <source>
        <dbReference type="ARBA" id="ARBA00022741"/>
    </source>
</evidence>
<dbReference type="PROSITE" id="PS00688">
    <property type="entry name" value="SIGMA54_INTERACT_3"/>
    <property type="match status" value="1"/>
</dbReference>
<dbReference type="PROSITE" id="PS50045">
    <property type="entry name" value="SIGMA54_INTERACT_4"/>
    <property type="match status" value="1"/>
</dbReference>
<sequence length="510" mass="56831">MTLEHYIPVIEDLSRDLPAEVRYRRLLDAIRRSIPCDAIALLRLDGDQLRPVVFIGLREETRGRRFRLSQHPRLNAIVNSRQLVRFDADSELPDPYDGLMYVPDGGLHVHDCMGVSIYIEEQPWGVITLDAVRPGQFDDVVPRQQELAISLTSAVITAAERIVQLQQQLRHGHQVTAELNRELATAEMIGSGAIMQRLLEEVDVVAATPLTVLIEGETGVGKELIARRLHLKSDRFDQPLIQINCAALPESLAEAELFGHTRGAFTGAIEARAGRFELADGGTLFLDEVGELPLALQAKLLRALQEGEVQRMGSDHAIKVNVRIIAATNRDLAEEVGAGRFRSDLYHRLSVFPVTVPPLRDRGQDILQLAEFFLERDQHRLNIQKLLLDDGARQALLHYRWPGNVRELEHLLSRAALKAGQERSRSGWVRIGTRHLDLLDSVPSRAAPLAVADDAPAGSLNALTRSFQAQLIAAVLKKHRFNVAAAARELEVDRSNLLRLIKRLGIDAGR</sequence>
<dbReference type="PANTHER" id="PTHR32071">
    <property type="entry name" value="TRANSCRIPTIONAL REGULATORY PROTEIN"/>
    <property type="match status" value="1"/>
</dbReference>
<evidence type="ECO:0000256" key="3">
    <source>
        <dbReference type="ARBA" id="ARBA00023015"/>
    </source>
</evidence>
<dbReference type="GO" id="GO:0005524">
    <property type="term" value="F:ATP binding"/>
    <property type="evidence" value="ECO:0007669"/>
    <property type="project" value="UniProtKB-KW"/>
</dbReference>
<dbReference type="SUPFAM" id="SSF46689">
    <property type="entry name" value="Homeodomain-like"/>
    <property type="match status" value="1"/>
</dbReference>
<dbReference type="InterPro" id="IPR003593">
    <property type="entry name" value="AAA+_ATPase"/>
</dbReference>
<evidence type="ECO:0000256" key="2">
    <source>
        <dbReference type="ARBA" id="ARBA00022840"/>
    </source>
</evidence>
<dbReference type="InterPro" id="IPR025943">
    <property type="entry name" value="Sigma_54_int_dom_ATP-bd_2"/>
</dbReference>
<dbReference type="AlphaFoldDB" id="A0A9E5MNI7"/>
<name>A0A9E5MNI7_9GAMM</name>
<reference evidence="7" key="1">
    <citation type="submission" date="2020-03" db="EMBL/GenBank/DDBJ databases">
        <authorList>
            <person name="Guo F."/>
        </authorList>
    </citation>
    <scope>NUCLEOTIDE SEQUENCE</scope>
    <source>
        <strain evidence="7">JCM 30134</strain>
    </source>
</reference>
<keyword evidence="1" id="KW-0547">Nucleotide-binding</keyword>
<dbReference type="InterPro" id="IPR009057">
    <property type="entry name" value="Homeodomain-like_sf"/>
</dbReference>
<comment type="caution">
    <text evidence="7">The sequence shown here is derived from an EMBL/GenBank/DDBJ whole genome shotgun (WGS) entry which is preliminary data.</text>
</comment>
<dbReference type="EMBL" id="JAAONZ010000017">
    <property type="protein sequence ID" value="NHO67469.1"/>
    <property type="molecule type" value="Genomic_DNA"/>
</dbReference>
<dbReference type="Pfam" id="PF25601">
    <property type="entry name" value="AAA_lid_14"/>
    <property type="match status" value="1"/>
</dbReference>
<dbReference type="InterPro" id="IPR058031">
    <property type="entry name" value="AAA_lid_NorR"/>
</dbReference>
<dbReference type="PROSITE" id="PS00676">
    <property type="entry name" value="SIGMA54_INTERACT_2"/>
    <property type="match status" value="1"/>
</dbReference>
<dbReference type="Gene3D" id="1.10.10.60">
    <property type="entry name" value="Homeodomain-like"/>
    <property type="match status" value="1"/>
</dbReference>
<evidence type="ECO:0000259" key="6">
    <source>
        <dbReference type="PROSITE" id="PS50045"/>
    </source>
</evidence>
<dbReference type="Proteomes" id="UP000787472">
    <property type="component" value="Unassembled WGS sequence"/>
</dbReference>
<dbReference type="InterPro" id="IPR029016">
    <property type="entry name" value="GAF-like_dom_sf"/>
</dbReference>
<proteinExistence type="predicted"/>
<keyword evidence="4" id="KW-0238">DNA-binding</keyword>
<dbReference type="Gene3D" id="3.30.450.40">
    <property type="match status" value="1"/>
</dbReference>
<dbReference type="InterPro" id="IPR027417">
    <property type="entry name" value="P-loop_NTPase"/>
</dbReference>